<dbReference type="AlphaFoldDB" id="A0A7J0EZJ6"/>
<feature type="domain" description="Serine-threonine/tyrosine-protein kinase catalytic" evidence="1">
    <location>
        <begin position="161"/>
        <end position="255"/>
    </location>
</feature>
<dbReference type="InterPro" id="IPR001245">
    <property type="entry name" value="Ser-Thr/Tyr_kinase_cat_dom"/>
</dbReference>
<evidence type="ECO:0000313" key="2">
    <source>
        <dbReference type="EMBL" id="GFY91057.1"/>
    </source>
</evidence>
<dbReference type="InterPro" id="IPR051681">
    <property type="entry name" value="Ser/Thr_Kinases-Pseudokinases"/>
</dbReference>
<reference evidence="2 3" key="1">
    <citation type="submission" date="2019-07" db="EMBL/GenBank/DDBJ databases">
        <title>De Novo Assembly of kiwifruit Actinidia rufa.</title>
        <authorList>
            <person name="Sugita-Konishi S."/>
            <person name="Sato K."/>
            <person name="Mori E."/>
            <person name="Abe Y."/>
            <person name="Kisaki G."/>
            <person name="Hamano K."/>
            <person name="Suezawa K."/>
            <person name="Otani M."/>
            <person name="Fukuda T."/>
            <person name="Manabe T."/>
            <person name="Gomi K."/>
            <person name="Tabuchi M."/>
            <person name="Akimitsu K."/>
            <person name="Kataoka I."/>
        </authorList>
    </citation>
    <scope>NUCLEOTIDE SEQUENCE [LARGE SCALE GENOMIC DNA]</scope>
    <source>
        <strain evidence="3">cv. Fuchu</strain>
    </source>
</reference>
<dbReference type="GO" id="GO:0005886">
    <property type="term" value="C:plasma membrane"/>
    <property type="evidence" value="ECO:0007669"/>
    <property type="project" value="TreeGrafter"/>
</dbReference>
<keyword evidence="2" id="KW-0418">Kinase</keyword>
<dbReference type="GO" id="GO:0004674">
    <property type="term" value="F:protein serine/threonine kinase activity"/>
    <property type="evidence" value="ECO:0007669"/>
    <property type="project" value="TreeGrafter"/>
</dbReference>
<proteinExistence type="predicted"/>
<keyword evidence="2" id="KW-0808">Transferase</keyword>
<dbReference type="Proteomes" id="UP000585474">
    <property type="component" value="Unassembled WGS sequence"/>
</dbReference>
<dbReference type="SUPFAM" id="SSF56112">
    <property type="entry name" value="Protein kinase-like (PK-like)"/>
    <property type="match status" value="1"/>
</dbReference>
<accession>A0A7J0EZJ6</accession>
<evidence type="ECO:0000313" key="3">
    <source>
        <dbReference type="Proteomes" id="UP000585474"/>
    </source>
</evidence>
<dbReference type="Gene3D" id="1.10.510.10">
    <property type="entry name" value="Transferase(Phosphotransferase) domain 1"/>
    <property type="match status" value="2"/>
</dbReference>
<dbReference type="PANTHER" id="PTHR44329:SF271">
    <property type="entry name" value="ATMRK1"/>
    <property type="match status" value="1"/>
</dbReference>
<dbReference type="Pfam" id="PF07714">
    <property type="entry name" value="PK_Tyr_Ser-Thr"/>
    <property type="match status" value="2"/>
</dbReference>
<dbReference type="InterPro" id="IPR011009">
    <property type="entry name" value="Kinase-like_dom_sf"/>
</dbReference>
<dbReference type="OrthoDB" id="4062651at2759"/>
<evidence type="ECO:0000259" key="1">
    <source>
        <dbReference type="Pfam" id="PF07714"/>
    </source>
</evidence>
<comment type="caution">
    <text evidence="2">The sequence shown here is derived from an EMBL/GenBank/DDBJ whole genome shotgun (WGS) entry which is preliminary data.</text>
</comment>
<keyword evidence="3" id="KW-1185">Reference proteome</keyword>
<dbReference type="EMBL" id="BJWL01000007">
    <property type="protein sequence ID" value="GFY91057.1"/>
    <property type="molecule type" value="Genomic_DNA"/>
</dbReference>
<gene>
    <name evidence="2" type="ORF">Acr_07g0012530</name>
</gene>
<feature type="domain" description="Serine-threonine/tyrosine-protein kinase catalytic" evidence="1">
    <location>
        <begin position="274"/>
        <end position="313"/>
    </location>
</feature>
<name>A0A7J0EZJ6_9ERIC</name>
<sequence length="341" mass="38665">MEVERNTVLVRADMINDLKRLDEELSKHLSRVWMMKHNVHNNNNGVETKVRIRVLEKIGRLMGFLNNSVQGKQRLTREEKGLSIFEKEQGIAVSPSMGRAFSVNSGFADSIEQQSQLLLNIPIYAPVPTVFEQLPQLGPKTVVVFRAGKFKVLDLGEDDQMKNSKTASRRRAFMQEVSVWHKLDHPNIAKMVGATRNSQELDNCENLVPNKNASCILVEYLPGLTLKNYLVKSRRKKLAFNTVMQLALDIARGVEASNASDMTGQTGTLGYMAPENLRPEIPRCCPRELANVMKKCWDRDPKKRPEMRDVVGMLEAIHVSKGRGMVPLDRQSRGFFCCFRP</sequence>
<dbReference type="PANTHER" id="PTHR44329">
    <property type="entry name" value="SERINE/THREONINE-PROTEIN KINASE TNNI3K-RELATED"/>
    <property type="match status" value="1"/>
</dbReference>
<protein>
    <submittedName>
        <fullName evidence="2">Protein kinase superfamily protein</fullName>
    </submittedName>
</protein>
<organism evidence="2 3">
    <name type="scientific">Actinidia rufa</name>
    <dbReference type="NCBI Taxonomy" id="165716"/>
    <lineage>
        <taxon>Eukaryota</taxon>
        <taxon>Viridiplantae</taxon>
        <taxon>Streptophyta</taxon>
        <taxon>Embryophyta</taxon>
        <taxon>Tracheophyta</taxon>
        <taxon>Spermatophyta</taxon>
        <taxon>Magnoliopsida</taxon>
        <taxon>eudicotyledons</taxon>
        <taxon>Gunneridae</taxon>
        <taxon>Pentapetalae</taxon>
        <taxon>asterids</taxon>
        <taxon>Ericales</taxon>
        <taxon>Actinidiaceae</taxon>
        <taxon>Actinidia</taxon>
    </lineage>
</organism>